<dbReference type="InterPro" id="IPR000014">
    <property type="entry name" value="PAS"/>
</dbReference>
<feature type="domain" description="EAL" evidence="3">
    <location>
        <begin position="363"/>
        <end position="617"/>
    </location>
</feature>
<dbReference type="PANTHER" id="PTHR44757:SF2">
    <property type="entry name" value="BIOFILM ARCHITECTURE MAINTENANCE PROTEIN MBAA"/>
    <property type="match status" value="1"/>
</dbReference>
<dbReference type="CDD" id="cd01949">
    <property type="entry name" value="GGDEF"/>
    <property type="match status" value="1"/>
</dbReference>
<dbReference type="Gene3D" id="3.30.70.270">
    <property type="match status" value="1"/>
</dbReference>
<dbReference type="EMBL" id="CP058627">
    <property type="protein sequence ID" value="QLG89349.1"/>
    <property type="molecule type" value="Genomic_DNA"/>
</dbReference>
<dbReference type="AlphaFoldDB" id="A0A7H9BLM7"/>
<dbReference type="RefSeq" id="WP_179355907.1">
    <property type="nucleotide sequence ID" value="NZ_CP058627.1"/>
</dbReference>
<dbReference type="CDD" id="cd01948">
    <property type="entry name" value="EAL"/>
    <property type="match status" value="1"/>
</dbReference>
<evidence type="ECO:0000313" key="6">
    <source>
        <dbReference type="Proteomes" id="UP000509597"/>
    </source>
</evidence>
<keyword evidence="6" id="KW-1185">Reference proteome</keyword>
<accession>A0A7H9BLM7</accession>
<dbReference type="GO" id="GO:0003824">
    <property type="term" value="F:catalytic activity"/>
    <property type="evidence" value="ECO:0007669"/>
    <property type="project" value="UniProtKB-ARBA"/>
</dbReference>
<dbReference type="InterPro" id="IPR000700">
    <property type="entry name" value="PAS-assoc_C"/>
</dbReference>
<dbReference type="SUPFAM" id="SSF55785">
    <property type="entry name" value="PYP-like sensor domain (PAS domain)"/>
    <property type="match status" value="1"/>
</dbReference>
<dbReference type="PANTHER" id="PTHR44757">
    <property type="entry name" value="DIGUANYLATE CYCLASE DGCP"/>
    <property type="match status" value="1"/>
</dbReference>
<dbReference type="NCBIfam" id="TIGR00254">
    <property type="entry name" value="GGDEF"/>
    <property type="match status" value="1"/>
</dbReference>
<dbReference type="KEGG" id="chiz:HQ393_14460"/>
<dbReference type="InterPro" id="IPR001633">
    <property type="entry name" value="EAL_dom"/>
</dbReference>
<evidence type="ECO:0000259" key="2">
    <source>
        <dbReference type="PROSITE" id="PS50113"/>
    </source>
</evidence>
<dbReference type="SMART" id="SM00086">
    <property type="entry name" value="PAC"/>
    <property type="match status" value="1"/>
</dbReference>
<dbReference type="Proteomes" id="UP000509597">
    <property type="component" value="Chromosome"/>
</dbReference>
<feature type="domain" description="PAC" evidence="2">
    <location>
        <begin position="137"/>
        <end position="189"/>
    </location>
</feature>
<dbReference type="InterPro" id="IPR029787">
    <property type="entry name" value="Nucleotide_cyclase"/>
</dbReference>
<sequence length="642" mass="72091">MAQFFISNETKRLRELAERKLSEQSMRDVPDLGDTLSQRLVHELQVHQIELEMQNEELKLEQTRLKLAASVFNNTYEGIIITDANKLMLEVNPAFSRITGYSPHEAIGRNPKMLACVKENARIYTEMKAALHAQGCWRGELLNQHKSGEAYQITLSVTAIHDEVGKLINYVGVFTDISVLKRHEAELDRIAHYDPLTGTPNRRLLADRLNQAIAHAQRSRLAMAVCYLDLDGFKQINDQHGHAMGDEVLIEITRRLLAILRPDDTLARLGGDEFVILLTDLPQQDECQMILSRILAAVCTPMQLNKHQLNLSASIGATLFPSDPHEPDLLIRHADQAMYAAKKAGKNRIHFYSPAEDLLLVQRNQNIERLRSALSDQEFVLHYQPKVDLLSGEIIGLEALLRWEHPQLGLLTPSLFLADINGSPLEVPVGEWVIETVLKQMSAWQTAGLHVKVSLNIGAAHLFQPDFYDQLNRLLSSYPKINPAHLELEILETTAINDFAMASEAMARCHQLGVRFALDDFGTGYSSLAYLRRLPIDMLKIDQSFIRDILTNASDLGIVEGVILMAAVLKHPVLAEGVETLKHGALLVQIGCHLCQGDGIAQPMPAEQIPAWITQWHAEEIWHTLGKMMLDETNSEVIVENK</sequence>
<dbReference type="Gene3D" id="3.30.450.20">
    <property type="entry name" value="PAS domain"/>
    <property type="match status" value="1"/>
</dbReference>
<dbReference type="InterPro" id="IPR052155">
    <property type="entry name" value="Biofilm_reg_signaling"/>
</dbReference>
<organism evidence="5 6">
    <name type="scientific">Chitinibacter bivalviorum</name>
    <dbReference type="NCBI Taxonomy" id="2739434"/>
    <lineage>
        <taxon>Bacteria</taxon>
        <taxon>Pseudomonadati</taxon>
        <taxon>Pseudomonadota</taxon>
        <taxon>Betaproteobacteria</taxon>
        <taxon>Neisseriales</taxon>
        <taxon>Chitinibacteraceae</taxon>
        <taxon>Chitinibacter</taxon>
    </lineage>
</organism>
<dbReference type="FunFam" id="3.30.70.270:FF:000001">
    <property type="entry name" value="Diguanylate cyclase domain protein"/>
    <property type="match status" value="1"/>
</dbReference>
<dbReference type="PROSITE" id="PS50887">
    <property type="entry name" value="GGDEF"/>
    <property type="match status" value="1"/>
</dbReference>
<dbReference type="Pfam" id="PF00990">
    <property type="entry name" value="GGDEF"/>
    <property type="match status" value="1"/>
</dbReference>
<protein>
    <submittedName>
        <fullName evidence="5">EAL domain-containing protein</fullName>
    </submittedName>
</protein>
<evidence type="ECO:0000313" key="5">
    <source>
        <dbReference type="EMBL" id="QLG89349.1"/>
    </source>
</evidence>
<evidence type="ECO:0000259" key="1">
    <source>
        <dbReference type="PROSITE" id="PS50112"/>
    </source>
</evidence>
<dbReference type="SUPFAM" id="SSF55073">
    <property type="entry name" value="Nucleotide cyclase"/>
    <property type="match status" value="1"/>
</dbReference>
<evidence type="ECO:0000259" key="3">
    <source>
        <dbReference type="PROSITE" id="PS50883"/>
    </source>
</evidence>
<name>A0A7H9BLM7_9NEIS</name>
<dbReference type="CDD" id="cd00130">
    <property type="entry name" value="PAS"/>
    <property type="match status" value="1"/>
</dbReference>
<dbReference type="InterPro" id="IPR043128">
    <property type="entry name" value="Rev_trsase/Diguanyl_cyclase"/>
</dbReference>
<dbReference type="InterPro" id="IPR035919">
    <property type="entry name" value="EAL_sf"/>
</dbReference>
<dbReference type="SMART" id="SM00091">
    <property type="entry name" value="PAS"/>
    <property type="match status" value="1"/>
</dbReference>
<gene>
    <name evidence="5" type="ORF">HQ393_14460</name>
</gene>
<dbReference type="PROSITE" id="PS50112">
    <property type="entry name" value="PAS"/>
    <property type="match status" value="1"/>
</dbReference>
<dbReference type="NCBIfam" id="TIGR00229">
    <property type="entry name" value="sensory_box"/>
    <property type="match status" value="1"/>
</dbReference>
<dbReference type="Pfam" id="PF13426">
    <property type="entry name" value="PAS_9"/>
    <property type="match status" value="1"/>
</dbReference>
<dbReference type="PROSITE" id="PS50883">
    <property type="entry name" value="EAL"/>
    <property type="match status" value="1"/>
</dbReference>
<dbReference type="SUPFAM" id="SSF141868">
    <property type="entry name" value="EAL domain-like"/>
    <property type="match status" value="1"/>
</dbReference>
<dbReference type="Pfam" id="PF00563">
    <property type="entry name" value="EAL"/>
    <property type="match status" value="1"/>
</dbReference>
<dbReference type="SMART" id="SM00052">
    <property type="entry name" value="EAL"/>
    <property type="match status" value="1"/>
</dbReference>
<dbReference type="InterPro" id="IPR001610">
    <property type="entry name" value="PAC"/>
</dbReference>
<feature type="domain" description="PAS" evidence="1">
    <location>
        <begin position="64"/>
        <end position="110"/>
    </location>
</feature>
<proteinExistence type="predicted"/>
<dbReference type="PROSITE" id="PS50113">
    <property type="entry name" value="PAC"/>
    <property type="match status" value="1"/>
</dbReference>
<dbReference type="InterPro" id="IPR000160">
    <property type="entry name" value="GGDEF_dom"/>
</dbReference>
<feature type="domain" description="GGDEF" evidence="4">
    <location>
        <begin position="221"/>
        <end position="354"/>
    </location>
</feature>
<dbReference type="SMART" id="SM00267">
    <property type="entry name" value="GGDEF"/>
    <property type="match status" value="1"/>
</dbReference>
<dbReference type="InterPro" id="IPR035965">
    <property type="entry name" value="PAS-like_dom_sf"/>
</dbReference>
<dbReference type="Gene3D" id="3.20.20.450">
    <property type="entry name" value="EAL domain"/>
    <property type="match status" value="1"/>
</dbReference>
<reference evidence="5 6" key="1">
    <citation type="submission" date="2020-07" db="EMBL/GenBank/DDBJ databases">
        <title>Complete genome sequence of Chitinibacter sp. 2T18.</title>
        <authorList>
            <person name="Bae J.-W."/>
            <person name="Choi J.-W."/>
        </authorList>
    </citation>
    <scope>NUCLEOTIDE SEQUENCE [LARGE SCALE GENOMIC DNA]</scope>
    <source>
        <strain evidence="5 6">2T18</strain>
    </source>
</reference>
<evidence type="ECO:0000259" key="4">
    <source>
        <dbReference type="PROSITE" id="PS50887"/>
    </source>
</evidence>